<feature type="chain" id="PRO_5004353267" description="Peptidase M14 domain-containing protein" evidence="15">
    <location>
        <begin position="19"/>
        <end position="413"/>
    </location>
</feature>
<evidence type="ECO:0000256" key="5">
    <source>
        <dbReference type="ARBA" id="ARBA00022525"/>
    </source>
</evidence>
<name>R0IT30_EXST2</name>
<dbReference type="eggNOG" id="KOG2650">
    <property type="taxonomic scope" value="Eukaryota"/>
</dbReference>
<evidence type="ECO:0000256" key="11">
    <source>
        <dbReference type="ARBA" id="ARBA00023026"/>
    </source>
</evidence>
<dbReference type="GO" id="GO:0008270">
    <property type="term" value="F:zinc ion binding"/>
    <property type="evidence" value="ECO:0007669"/>
    <property type="project" value="InterPro"/>
</dbReference>
<evidence type="ECO:0000259" key="16">
    <source>
        <dbReference type="PROSITE" id="PS52035"/>
    </source>
</evidence>
<dbReference type="PROSITE" id="PS00133">
    <property type="entry name" value="CARBOXYPEPT_ZN_2"/>
    <property type="match status" value="1"/>
</dbReference>
<organism evidence="17 18">
    <name type="scientific">Exserohilum turcicum (strain 28A)</name>
    <name type="common">Northern leaf blight fungus</name>
    <name type="synonym">Setosphaeria turcica</name>
    <dbReference type="NCBI Taxonomy" id="671987"/>
    <lineage>
        <taxon>Eukaryota</taxon>
        <taxon>Fungi</taxon>
        <taxon>Dikarya</taxon>
        <taxon>Ascomycota</taxon>
        <taxon>Pezizomycotina</taxon>
        <taxon>Dothideomycetes</taxon>
        <taxon>Pleosporomycetidae</taxon>
        <taxon>Pleosporales</taxon>
        <taxon>Pleosporineae</taxon>
        <taxon>Pleosporaceae</taxon>
        <taxon>Exserohilum</taxon>
    </lineage>
</organism>
<evidence type="ECO:0000256" key="4">
    <source>
        <dbReference type="ARBA" id="ARBA00005988"/>
    </source>
</evidence>
<dbReference type="SUPFAM" id="SSF54897">
    <property type="entry name" value="Protease propeptides/inhibitors"/>
    <property type="match status" value="1"/>
</dbReference>
<keyword evidence="13" id="KW-0865">Zymogen</keyword>
<dbReference type="SUPFAM" id="SSF53187">
    <property type="entry name" value="Zn-dependent exopeptidases"/>
    <property type="match status" value="1"/>
</dbReference>
<evidence type="ECO:0000256" key="10">
    <source>
        <dbReference type="ARBA" id="ARBA00022833"/>
    </source>
</evidence>
<dbReference type="RefSeq" id="XP_008024537.1">
    <property type="nucleotide sequence ID" value="XM_008026346.1"/>
</dbReference>
<keyword evidence="7" id="KW-0479">Metal-binding</keyword>
<dbReference type="GeneID" id="19403211"/>
<evidence type="ECO:0000256" key="13">
    <source>
        <dbReference type="ARBA" id="ARBA00023145"/>
    </source>
</evidence>
<sequence length="413" mass="46487">MQFLLNLACLALVAATHAPSPSPVSYDRYQVRRFDARSEDLQDAKRAMSSIPHRSLNEGDGFWDVLVAPRHVDAVEALAMKPRTLHENLAESIARESPVKGISKRQHVKWWKDLQVAFAGNCSLTVAGKSYENRDLFGMHIWGEGGPGRPAIIYHADVHAREWITTPVVEYIAKQLLTSFVAKSNTTLYLLNNFDFYIFPFANPDGFVYSQTKDRLWRKNRQPPPKNANQDCIGRDINRNWLTNWNITGGASTNPCDEDYKGKEANDAPETRALSDFITKIRDTQKIRAFIDWHSYAQLILYPYGNDTGLYAPELSIWTQTANQMSNNIRKASANGTTFTFGPSAMLLYKTTGTSMDHVYKVGGAKYSMTIELPDLGDHGFVLPPERIRPIVKEQWAGQLAFLDAFQYGGLGS</sequence>
<evidence type="ECO:0000256" key="1">
    <source>
        <dbReference type="ARBA" id="ARBA00001947"/>
    </source>
</evidence>
<dbReference type="InterPro" id="IPR057246">
    <property type="entry name" value="CARBOXYPEPT_ZN_1"/>
</dbReference>
<dbReference type="EMBL" id="KB908570">
    <property type="protein sequence ID" value="EOA87811.1"/>
    <property type="molecule type" value="Genomic_DNA"/>
</dbReference>
<evidence type="ECO:0000313" key="18">
    <source>
        <dbReference type="Proteomes" id="UP000016935"/>
    </source>
</evidence>
<comment type="similarity">
    <text evidence="4 14">Belongs to the peptidase M14 family.</text>
</comment>
<evidence type="ECO:0000256" key="9">
    <source>
        <dbReference type="ARBA" id="ARBA00022801"/>
    </source>
</evidence>
<evidence type="ECO:0000256" key="3">
    <source>
        <dbReference type="ARBA" id="ARBA00004613"/>
    </source>
</evidence>
<evidence type="ECO:0000256" key="7">
    <source>
        <dbReference type="ARBA" id="ARBA00022723"/>
    </source>
</evidence>
<keyword evidence="11" id="KW-0843">Virulence</keyword>
<dbReference type="Gene3D" id="3.40.630.10">
    <property type="entry name" value="Zn peptidases"/>
    <property type="match status" value="1"/>
</dbReference>
<protein>
    <recommendedName>
        <fullName evidence="16">Peptidase M14 domain-containing protein</fullName>
    </recommendedName>
</protein>
<dbReference type="Pfam" id="PF00246">
    <property type="entry name" value="Peptidase_M14"/>
    <property type="match status" value="1"/>
</dbReference>
<proteinExistence type="inferred from homology"/>
<dbReference type="InterPro" id="IPR000834">
    <property type="entry name" value="Peptidase_M14"/>
</dbReference>
<evidence type="ECO:0000256" key="2">
    <source>
        <dbReference type="ARBA" id="ARBA00003091"/>
    </source>
</evidence>
<evidence type="ECO:0000256" key="8">
    <source>
        <dbReference type="ARBA" id="ARBA00022729"/>
    </source>
</evidence>
<dbReference type="AlphaFoldDB" id="R0IT30"/>
<evidence type="ECO:0000256" key="15">
    <source>
        <dbReference type="SAM" id="SignalP"/>
    </source>
</evidence>
<gene>
    <name evidence="17" type="ORF">SETTUDRAFT_28105</name>
</gene>
<evidence type="ECO:0000256" key="12">
    <source>
        <dbReference type="ARBA" id="ARBA00023049"/>
    </source>
</evidence>
<dbReference type="CDD" id="cd03860">
    <property type="entry name" value="M14_CP_A-B_like"/>
    <property type="match status" value="1"/>
</dbReference>
<reference evidence="17 18" key="2">
    <citation type="journal article" date="2013" name="PLoS Genet.">
        <title>Comparative genome structure, secondary metabolite, and effector coding capacity across Cochliobolus pathogens.</title>
        <authorList>
            <person name="Condon B.J."/>
            <person name="Leng Y."/>
            <person name="Wu D."/>
            <person name="Bushley K.E."/>
            <person name="Ohm R.A."/>
            <person name="Otillar R."/>
            <person name="Martin J."/>
            <person name="Schackwitz W."/>
            <person name="Grimwood J."/>
            <person name="MohdZainudin N."/>
            <person name="Xue C."/>
            <person name="Wang R."/>
            <person name="Manning V.A."/>
            <person name="Dhillon B."/>
            <person name="Tu Z.J."/>
            <person name="Steffenson B.J."/>
            <person name="Salamov A."/>
            <person name="Sun H."/>
            <person name="Lowry S."/>
            <person name="LaButti K."/>
            <person name="Han J."/>
            <person name="Copeland A."/>
            <person name="Lindquist E."/>
            <person name="Barry K."/>
            <person name="Schmutz J."/>
            <person name="Baker S.E."/>
            <person name="Ciuffetti L.M."/>
            <person name="Grigoriev I.V."/>
            <person name="Zhong S."/>
            <person name="Turgeon B.G."/>
        </authorList>
    </citation>
    <scope>NUCLEOTIDE SEQUENCE [LARGE SCALE GENOMIC DNA]</scope>
    <source>
        <strain evidence="18">28A</strain>
    </source>
</reference>
<dbReference type="SMART" id="SM00631">
    <property type="entry name" value="Zn_pept"/>
    <property type="match status" value="1"/>
</dbReference>
<evidence type="ECO:0000256" key="6">
    <source>
        <dbReference type="ARBA" id="ARBA00022670"/>
    </source>
</evidence>
<dbReference type="PRINTS" id="PR00765">
    <property type="entry name" value="CRBOXYPTASEA"/>
</dbReference>
<dbReference type="STRING" id="671987.R0IT30"/>
<evidence type="ECO:0000313" key="17">
    <source>
        <dbReference type="EMBL" id="EOA87811.1"/>
    </source>
</evidence>
<dbReference type="Proteomes" id="UP000016935">
    <property type="component" value="Unassembled WGS sequence"/>
</dbReference>
<dbReference type="FunFam" id="3.40.630.10:FF:000165">
    <property type="entry name" value="Glucan 1,4-alpha-glucosidase, putative"/>
    <property type="match status" value="1"/>
</dbReference>
<dbReference type="PANTHER" id="PTHR11705:SF143">
    <property type="entry name" value="SLL0236 PROTEIN"/>
    <property type="match status" value="1"/>
</dbReference>
<comment type="function">
    <text evidence="2">Extracellular metalloprotease that contributes to pathogenicity.</text>
</comment>
<feature type="signal peptide" evidence="15">
    <location>
        <begin position="1"/>
        <end position="18"/>
    </location>
</feature>
<keyword evidence="18" id="KW-1185">Reference proteome</keyword>
<comment type="cofactor">
    <cofactor evidence="1">
        <name>Zn(2+)</name>
        <dbReference type="ChEBI" id="CHEBI:29105"/>
    </cofactor>
</comment>
<dbReference type="HOGENOM" id="CLU_019326_1_1_1"/>
<comment type="subcellular location">
    <subcellularLocation>
        <location evidence="3">Secreted</location>
    </subcellularLocation>
</comment>
<dbReference type="GO" id="GO:0006508">
    <property type="term" value="P:proteolysis"/>
    <property type="evidence" value="ECO:0007669"/>
    <property type="project" value="UniProtKB-KW"/>
</dbReference>
<reference evidence="17 18" key="1">
    <citation type="journal article" date="2012" name="PLoS Pathog.">
        <title>Diverse lifestyles and strategies of plant pathogenesis encoded in the genomes of eighteen Dothideomycetes fungi.</title>
        <authorList>
            <person name="Ohm R.A."/>
            <person name="Feau N."/>
            <person name="Henrissat B."/>
            <person name="Schoch C.L."/>
            <person name="Horwitz B.A."/>
            <person name="Barry K.W."/>
            <person name="Condon B.J."/>
            <person name="Copeland A.C."/>
            <person name="Dhillon B."/>
            <person name="Glaser F."/>
            <person name="Hesse C.N."/>
            <person name="Kosti I."/>
            <person name="LaButti K."/>
            <person name="Lindquist E.A."/>
            <person name="Lucas S."/>
            <person name="Salamov A.A."/>
            <person name="Bradshaw R.E."/>
            <person name="Ciuffetti L."/>
            <person name="Hamelin R.C."/>
            <person name="Kema G.H.J."/>
            <person name="Lawrence C."/>
            <person name="Scott J.A."/>
            <person name="Spatafora J.W."/>
            <person name="Turgeon B.G."/>
            <person name="de Wit P.J.G.M."/>
            <person name="Zhong S."/>
            <person name="Goodwin S.B."/>
            <person name="Grigoriev I.V."/>
        </authorList>
    </citation>
    <scope>NUCLEOTIDE SEQUENCE [LARGE SCALE GENOMIC DNA]</scope>
    <source>
        <strain evidence="18">28A</strain>
    </source>
</reference>
<keyword evidence="12" id="KW-0482">Metalloprotease</keyword>
<dbReference type="OrthoDB" id="3626597at2759"/>
<feature type="domain" description="Peptidase M14" evidence="16">
    <location>
        <begin position="100"/>
        <end position="406"/>
    </location>
</feature>
<keyword evidence="9" id="KW-0378">Hydrolase</keyword>
<dbReference type="PROSITE" id="PS00132">
    <property type="entry name" value="CARBOXYPEPT_ZN_1"/>
    <property type="match status" value="1"/>
</dbReference>
<dbReference type="PROSITE" id="PS52035">
    <property type="entry name" value="PEPTIDASE_M14"/>
    <property type="match status" value="1"/>
</dbReference>
<feature type="active site" description="Proton donor/acceptor" evidence="14">
    <location>
        <position position="372"/>
    </location>
</feature>
<keyword evidence="6" id="KW-0645">Protease</keyword>
<dbReference type="PANTHER" id="PTHR11705">
    <property type="entry name" value="PROTEASE FAMILY M14 CARBOXYPEPTIDASE A,B"/>
    <property type="match status" value="1"/>
</dbReference>
<keyword evidence="8 15" id="KW-0732">Signal</keyword>
<evidence type="ECO:0000256" key="14">
    <source>
        <dbReference type="PROSITE-ProRule" id="PRU01379"/>
    </source>
</evidence>
<dbReference type="GO" id="GO:0004181">
    <property type="term" value="F:metallocarboxypeptidase activity"/>
    <property type="evidence" value="ECO:0007669"/>
    <property type="project" value="InterPro"/>
</dbReference>
<keyword evidence="10" id="KW-0862">Zinc</keyword>
<keyword evidence="5" id="KW-0964">Secreted</keyword>
<dbReference type="InterPro" id="IPR057247">
    <property type="entry name" value="CARBOXYPEPT_ZN_2"/>
</dbReference>
<accession>R0IT30</accession>
<dbReference type="GO" id="GO:0005576">
    <property type="term" value="C:extracellular region"/>
    <property type="evidence" value="ECO:0007669"/>
    <property type="project" value="UniProtKB-SubCell"/>
</dbReference>